<dbReference type="Proteomes" id="UP001367508">
    <property type="component" value="Unassembled WGS sequence"/>
</dbReference>
<accession>A0AAN9R7S8</accession>
<evidence type="ECO:0000256" key="1">
    <source>
        <dbReference type="SAM" id="MobiDB-lite"/>
    </source>
</evidence>
<organism evidence="2 3">
    <name type="scientific">Canavalia gladiata</name>
    <name type="common">Sword bean</name>
    <name type="synonym">Dolichos gladiatus</name>
    <dbReference type="NCBI Taxonomy" id="3824"/>
    <lineage>
        <taxon>Eukaryota</taxon>
        <taxon>Viridiplantae</taxon>
        <taxon>Streptophyta</taxon>
        <taxon>Embryophyta</taxon>
        <taxon>Tracheophyta</taxon>
        <taxon>Spermatophyta</taxon>
        <taxon>Magnoliopsida</taxon>
        <taxon>eudicotyledons</taxon>
        <taxon>Gunneridae</taxon>
        <taxon>Pentapetalae</taxon>
        <taxon>rosids</taxon>
        <taxon>fabids</taxon>
        <taxon>Fabales</taxon>
        <taxon>Fabaceae</taxon>
        <taxon>Papilionoideae</taxon>
        <taxon>50 kb inversion clade</taxon>
        <taxon>NPAAA clade</taxon>
        <taxon>indigoferoid/millettioid clade</taxon>
        <taxon>Phaseoleae</taxon>
        <taxon>Canavalia</taxon>
    </lineage>
</organism>
<protein>
    <submittedName>
        <fullName evidence="2">Uncharacterized protein</fullName>
    </submittedName>
</protein>
<reference evidence="2 3" key="1">
    <citation type="submission" date="2024-01" db="EMBL/GenBank/DDBJ databases">
        <title>The genomes of 5 underutilized Papilionoideae crops provide insights into root nodulation and disease resistanc.</title>
        <authorList>
            <person name="Jiang F."/>
        </authorList>
    </citation>
    <scope>NUCLEOTIDE SEQUENCE [LARGE SCALE GENOMIC DNA]</scope>
    <source>
        <strain evidence="2">LVBAO_FW01</strain>
        <tissue evidence="2">Leaves</tissue>
    </source>
</reference>
<sequence length="164" mass="18816">MDLRAINTKLDGWMYPPARLWYQPVNPQCVGSPPFISWNNLDSLNINDLSSFRSSFPGPPTNTVSNFVPRTRYTLLSYMIADSFLLVPDQTDPFSRKYSLRWARLHGTMQFAYLYKHACFQQPSSNGYQSDERIEQATPSSSPKQIGEQPDRGYLLDDPVNSLR</sequence>
<evidence type="ECO:0000313" key="3">
    <source>
        <dbReference type="Proteomes" id="UP001367508"/>
    </source>
</evidence>
<gene>
    <name evidence="2" type="ORF">VNO77_04453</name>
</gene>
<feature type="region of interest" description="Disordered" evidence="1">
    <location>
        <begin position="126"/>
        <end position="164"/>
    </location>
</feature>
<comment type="caution">
    <text evidence="2">The sequence shown here is derived from an EMBL/GenBank/DDBJ whole genome shotgun (WGS) entry which is preliminary data.</text>
</comment>
<dbReference type="AlphaFoldDB" id="A0AAN9R7S8"/>
<proteinExistence type="predicted"/>
<name>A0AAN9R7S8_CANGL</name>
<dbReference type="EMBL" id="JAYMYQ010000001">
    <property type="protein sequence ID" value="KAK7362342.1"/>
    <property type="molecule type" value="Genomic_DNA"/>
</dbReference>
<evidence type="ECO:0000313" key="2">
    <source>
        <dbReference type="EMBL" id="KAK7362342.1"/>
    </source>
</evidence>
<keyword evidence="3" id="KW-1185">Reference proteome</keyword>